<keyword evidence="2" id="KW-0677">Repeat</keyword>
<dbReference type="InterPro" id="IPR001611">
    <property type="entry name" value="Leu-rich_rpt"/>
</dbReference>
<evidence type="ECO:0008006" key="6">
    <source>
        <dbReference type="Google" id="ProtNLM"/>
    </source>
</evidence>
<dbReference type="InterPro" id="IPR032675">
    <property type="entry name" value="LRR_dom_sf"/>
</dbReference>
<evidence type="ECO:0000256" key="3">
    <source>
        <dbReference type="SAM" id="MobiDB-lite"/>
    </source>
</evidence>
<keyword evidence="5" id="KW-1185">Reference proteome</keyword>
<organism evidence="4 5">
    <name type="scientific">Mytilus galloprovincialis</name>
    <name type="common">Mediterranean mussel</name>
    <dbReference type="NCBI Taxonomy" id="29158"/>
    <lineage>
        <taxon>Eukaryota</taxon>
        <taxon>Metazoa</taxon>
        <taxon>Spiralia</taxon>
        <taxon>Lophotrochozoa</taxon>
        <taxon>Mollusca</taxon>
        <taxon>Bivalvia</taxon>
        <taxon>Autobranchia</taxon>
        <taxon>Pteriomorphia</taxon>
        <taxon>Mytilida</taxon>
        <taxon>Mytiloidea</taxon>
        <taxon>Mytilidae</taxon>
        <taxon>Mytilinae</taxon>
        <taxon>Mytilus</taxon>
    </lineage>
</organism>
<dbReference type="PANTHER" id="PTHR46652:SF3">
    <property type="entry name" value="LEUCINE-RICH REPEAT-CONTAINING PROTEIN 9"/>
    <property type="match status" value="1"/>
</dbReference>
<protein>
    <recommendedName>
        <fullName evidence="6">Tubulin-specific chaperone cofactor E-like protein</fullName>
    </recommendedName>
</protein>
<accession>A0A8B6H9M1</accession>
<dbReference type="Proteomes" id="UP000596742">
    <property type="component" value="Unassembled WGS sequence"/>
</dbReference>
<proteinExistence type="predicted"/>
<keyword evidence="1" id="KW-0433">Leucine-rich repeat</keyword>
<feature type="region of interest" description="Disordered" evidence="3">
    <location>
        <begin position="300"/>
        <end position="328"/>
    </location>
</feature>
<dbReference type="InterPro" id="IPR050836">
    <property type="entry name" value="SDS22/Internalin_LRR"/>
</dbReference>
<dbReference type="AlphaFoldDB" id="A0A8B6H9M1"/>
<name>A0A8B6H9M1_MYTGA</name>
<evidence type="ECO:0000256" key="2">
    <source>
        <dbReference type="ARBA" id="ARBA00022737"/>
    </source>
</evidence>
<dbReference type="PROSITE" id="PS51450">
    <property type="entry name" value="LRR"/>
    <property type="match status" value="1"/>
</dbReference>
<feature type="compositionally biased region" description="Basic and acidic residues" evidence="3">
    <location>
        <begin position="312"/>
        <end position="328"/>
    </location>
</feature>
<evidence type="ECO:0000313" key="5">
    <source>
        <dbReference type="Proteomes" id="UP000596742"/>
    </source>
</evidence>
<dbReference type="OrthoDB" id="5855206at2759"/>
<sequence>MAQERPRQRTKRKKSFTDALKQKYCVDESSENMSGFVIEIAFHGKPKTSGSDAELAYLRNVILNNSGVWKAGLPHEGLKSLCPNVVDLDLSDNYLHDWSDVLELLSQLPCLKFVNFARNPLKDECKALEKWSTSLPSIENLVLNGTMVSWSDILNLSKNLPSLKELHVCANDFDKVTCNNTDVAQNLPNLHCLRMNNNRIQSWEEIWKLRHLPQLQSLILSENPLQNLTYEHKDDDVTDLCVCDQNKDMNGNVEVQNEIQNIVNDLVHDTFISVATEEMQMGSFEDTLYVPEEEEDVITSHDTSHVTETLPDSEHDSHTGGMEHDKGDNSECEIFDMSIDEGSDSQGIVCSRCGKFKKDILGTKPFSNLSSLCLSQTKLGDWKYIEALSRFPSLKSVRVMDIDLTTKLSQDDRRKLQIASLPNISILNGSEVTVNERDKSEWHYLRFFMDNPNKPPRYFELEKKHGKPKPLRNVMIVPRGFKEWINLTLVYKDQMITSRVRVVEPVGKLRLFVAKKFCLYASVKNFKMFHLACGPFHDEENKVFEELSTRCENLPMSRFDIMEGDQVHIDLDEEDDFTKDKGFLHYLMLGSYVDKGEEGKSPIQNTPPKNIAFVVK</sequence>
<dbReference type="Gene3D" id="3.80.10.10">
    <property type="entry name" value="Ribonuclease Inhibitor"/>
    <property type="match status" value="3"/>
</dbReference>
<comment type="caution">
    <text evidence="4">The sequence shown here is derived from an EMBL/GenBank/DDBJ whole genome shotgun (WGS) entry which is preliminary data.</text>
</comment>
<evidence type="ECO:0000313" key="4">
    <source>
        <dbReference type="EMBL" id="VDI76171.1"/>
    </source>
</evidence>
<dbReference type="PANTHER" id="PTHR46652">
    <property type="entry name" value="LEUCINE-RICH REPEAT AND IQ DOMAIN-CONTAINING PROTEIN 1-RELATED"/>
    <property type="match status" value="1"/>
</dbReference>
<dbReference type="SUPFAM" id="SSF52058">
    <property type="entry name" value="L domain-like"/>
    <property type="match status" value="1"/>
</dbReference>
<dbReference type="EMBL" id="UYJE01009737">
    <property type="protein sequence ID" value="VDI76171.1"/>
    <property type="molecule type" value="Genomic_DNA"/>
</dbReference>
<gene>
    <name evidence="4" type="ORF">MGAL_10B057082</name>
</gene>
<reference evidence="4" key="1">
    <citation type="submission" date="2018-11" db="EMBL/GenBank/DDBJ databases">
        <authorList>
            <person name="Alioto T."/>
            <person name="Alioto T."/>
        </authorList>
    </citation>
    <scope>NUCLEOTIDE SEQUENCE</scope>
</reference>
<evidence type="ECO:0000256" key="1">
    <source>
        <dbReference type="ARBA" id="ARBA00022614"/>
    </source>
</evidence>